<dbReference type="HOGENOM" id="CLU_034647_0_0_11"/>
<dbReference type="Gene3D" id="3.30.559.10">
    <property type="entry name" value="Chloramphenicol acetyltransferase-like domain"/>
    <property type="match status" value="1"/>
</dbReference>
<keyword evidence="3" id="KW-1185">Reference proteome</keyword>
<keyword evidence="2" id="KW-0808">Transferase</keyword>
<dbReference type="EMBL" id="JLXW01000001">
    <property type="protein sequence ID" value="KBZ69429.1"/>
    <property type="molecule type" value="Genomic_DNA"/>
</dbReference>
<protein>
    <submittedName>
        <fullName evidence="2">Acyltransferase papA2</fullName>
    </submittedName>
</protein>
<evidence type="ECO:0000313" key="3">
    <source>
        <dbReference type="Proteomes" id="UP000025947"/>
    </source>
</evidence>
<dbReference type="InterPro" id="IPR023213">
    <property type="entry name" value="CAT-like_dom_sf"/>
</dbReference>
<dbReference type="PATRIC" id="fig|1324261.3.peg.151"/>
<evidence type="ECO:0000259" key="1">
    <source>
        <dbReference type="Pfam" id="PF00668"/>
    </source>
</evidence>
<dbReference type="AlphaFoldDB" id="A0A051UJQ4"/>
<dbReference type="InterPro" id="IPR001242">
    <property type="entry name" value="Condensation_dom"/>
</dbReference>
<name>A0A051UJQ4_9MYCO</name>
<reference evidence="2 3" key="1">
    <citation type="submission" date="2014-04" db="EMBL/GenBank/DDBJ databases">
        <title>The Genome Sequence of Mycobacterium tuberculosis TKK-01-0051.</title>
        <authorList>
            <consortium name="The Broad Institute Genomics Platform"/>
            <consortium name="The Broad Institute Genome Sequencing Center for Infectious Disease"/>
            <person name="Earl A.M."/>
            <person name="Cohen K."/>
            <person name="Pym A."/>
            <person name="Bishai W."/>
            <person name="Maharaj K."/>
            <person name="Desjardins C."/>
            <person name="Abeel T."/>
            <person name="Young S."/>
            <person name="Zeng Q."/>
            <person name="Gargeya S."/>
            <person name="Abouelleil A."/>
            <person name="Alvarado L."/>
            <person name="Chapman S.B."/>
            <person name="Gainer-Dewar J."/>
            <person name="Goldberg J."/>
            <person name="Griggs A."/>
            <person name="Gujja S."/>
            <person name="Hansen M."/>
            <person name="Howarth C."/>
            <person name="Imamovic A."/>
            <person name="Larimer J."/>
            <person name="Murphy C."/>
            <person name="Naylor J."/>
            <person name="Pearson M."/>
            <person name="Poon T.W."/>
            <person name="Priest M."/>
            <person name="Roberts A."/>
            <person name="Saif S."/>
            <person name="Shea T."/>
            <person name="Sykes S."/>
            <person name="Wortman J."/>
            <person name="Nusbaum C."/>
            <person name="Birren B."/>
        </authorList>
    </citation>
    <scope>NUCLEOTIDE SEQUENCE [LARGE SCALE GENOMIC DNA]</scope>
    <source>
        <strain evidence="2 3">TKK-01-0051</strain>
    </source>
</reference>
<dbReference type="GO" id="GO:0008610">
    <property type="term" value="P:lipid biosynthetic process"/>
    <property type="evidence" value="ECO:0007669"/>
    <property type="project" value="UniProtKB-ARBA"/>
</dbReference>
<proteinExistence type="predicted"/>
<accession>A0A051UJQ4</accession>
<comment type="caution">
    <text evidence="2">The sequence shown here is derived from an EMBL/GenBank/DDBJ whole genome shotgun (WGS) entry which is preliminary data.</text>
</comment>
<dbReference type="GO" id="GO:0016746">
    <property type="term" value="F:acyltransferase activity"/>
    <property type="evidence" value="ECO:0007669"/>
    <property type="project" value="UniProtKB-KW"/>
</dbReference>
<keyword evidence="2" id="KW-0012">Acyltransferase</keyword>
<organism evidence="2 3">
    <name type="scientific">Mycobacterium [tuberculosis] TKK-01-0051</name>
    <dbReference type="NCBI Taxonomy" id="1324261"/>
    <lineage>
        <taxon>Bacteria</taxon>
        <taxon>Bacillati</taxon>
        <taxon>Actinomycetota</taxon>
        <taxon>Actinomycetes</taxon>
        <taxon>Mycobacteriales</taxon>
        <taxon>Mycobacteriaceae</taxon>
        <taxon>Mycobacterium</taxon>
        <taxon>Mycobacterium avium complex (MAC)</taxon>
    </lineage>
</organism>
<feature type="domain" description="Condensation" evidence="1">
    <location>
        <begin position="168"/>
        <end position="460"/>
    </location>
</feature>
<dbReference type="Pfam" id="PF00668">
    <property type="entry name" value="Condensation"/>
    <property type="match status" value="1"/>
</dbReference>
<sequence length="570" mass="62411">MATTTHIDENAMNTGQFVIRRSFLRNAFAGRFADAPAHLIRYADHSGRLGMPVRSAVTCVPATGFGGYGAVARRTPWLAGRANASRTRPNSAEVQTHSMFGITTLRDWIPDPGPVICWHATPAANAKACEAPVSTVPPSYQQAQHLRRYSDHRARGLDMSRLMIFTWDIPGRCDVRAMNYAINAHIRRHDTYHSWFECDDAERIVRHTMADPADIELVPVEHAGMTPRELREHISSPHPLQWDCFFFGVVQGVDRFTFYASIAHLCVDPMIVGVLFSEIHLMYAALVGGDAPIELPEAGRYGDYCERQRAEMSALTPNSPAVRRWIDFAAGNGGTLPHFPLALGDLSVPYAGRLVTETLMDEPETDRFEAACVAAGARFSGGVFGCAALTQHRLTGAGSFSVVTTTDTRRTPTELMTTGWFTGLVPVSVPDAAGHFDDVARCAQVSFDSGIELATVPFDRVLQLAPPQAGLGRPRPGNFVMSFLDASIAPLSSVANSDLNFRIYDEGRVSHQVSMWVTRLQQETKVTVLFPDNPIAGQSIAGYVAAMKSVYARVANCRRGSRPFAQSRAS</sequence>
<dbReference type="Proteomes" id="UP000025947">
    <property type="component" value="Unassembled WGS sequence"/>
</dbReference>
<dbReference type="Gene3D" id="3.30.559.30">
    <property type="entry name" value="Nonribosomal peptide synthetase, condensation domain"/>
    <property type="match status" value="1"/>
</dbReference>
<evidence type="ECO:0000313" key="2">
    <source>
        <dbReference type="EMBL" id="KBZ69429.1"/>
    </source>
</evidence>
<gene>
    <name evidence="2" type="ORF">K875_00147</name>
</gene>
<dbReference type="SUPFAM" id="SSF52777">
    <property type="entry name" value="CoA-dependent acyltransferases"/>
    <property type="match status" value="2"/>
</dbReference>